<keyword evidence="14" id="KW-0106">Calcium</keyword>
<keyword evidence="9" id="KW-1134">Transmembrane beta strand</keyword>
<dbReference type="PRINTS" id="PR01486">
    <property type="entry name" value="PHPHLIPASEA1"/>
</dbReference>
<keyword evidence="18" id="KW-0998">Cell outer membrane</keyword>
<comment type="similarity">
    <text evidence="5">Belongs to the phospholipase A1 family.</text>
</comment>
<keyword evidence="17" id="KW-0472">Membrane</keyword>
<feature type="non-terminal residue" evidence="20">
    <location>
        <position position="1"/>
    </location>
</feature>
<dbReference type="Proteomes" id="UP000623967">
    <property type="component" value="Unassembled WGS sequence"/>
</dbReference>
<dbReference type="EC" id="3.1.1.32" evidence="7"/>
<sequence length="149" mass="16558">PNNPLSASSPAGIDHVELRYQLGFKTKLVERTAGSAADLWFGYTQQSYWQAFNGAASRPFRETNYQPELMAVLPIDAGIGNLRLRFLNLGISHQSNGQSGSRSRSWNRVYAQAGLEHGALSLTTRVWKRLSEGQDDDNPDILDYMGRGD</sequence>
<evidence type="ECO:0000256" key="18">
    <source>
        <dbReference type="ARBA" id="ARBA00023237"/>
    </source>
</evidence>
<evidence type="ECO:0000256" key="8">
    <source>
        <dbReference type="ARBA" id="ARBA00013278"/>
    </source>
</evidence>
<reference evidence="20 21" key="1">
    <citation type="submission" date="2021-01" db="EMBL/GenBank/DDBJ databases">
        <title>Genome public.</title>
        <authorList>
            <person name="Liu C."/>
            <person name="Sun Q."/>
        </authorList>
    </citation>
    <scope>NUCLEOTIDE SEQUENCE [LARGE SCALE GENOMIC DNA]</scope>
    <source>
        <strain evidence="20 21">YIM B02564</strain>
    </source>
</reference>
<keyword evidence="16" id="KW-0443">Lipid metabolism</keyword>
<evidence type="ECO:0000256" key="11">
    <source>
        <dbReference type="ARBA" id="ARBA00022723"/>
    </source>
</evidence>
<evidence type="ECO:0000256" key="2">
    <source>
        <dbReference type="ARBA" id="ARBA00001604"/>
    </source>
</evidence>
<keyword evidence="10" id="KW-0812">Transmembrane</keyword>
<evidence type="ECO:0000313" key="21">
    <source>
        <dbReference type="Proteomes" id="UP000623967"/>
    </source>
</evidence>
<dbReference type="EC" id="3.1.1.4" evidence="8"/>
<dbReference type="EMBL" id="JAESWB010000118">
    <property type="protein sequence ID" value="MBL4951956.1"/>
    <property type="molecule type" value="Genomic_DNA"/>
</dbReference>
<evidence type="ECO:0000256" key="6">
    <source>
        <dbReference type="ARBA" id="ARBA00011702"/>
    </source>
</evidence>
<evidence type="ECO:0000256" key="1">
    <source>
        <dbReference type="ARBA" id="ARBA00000111"/>
    </source>
</evidence>
<comment type="catalytic activity">
    <reaction evidence="1">
        <text>a 1,2-diacyl-sn-glycero-3-phosphocholine + H2O = a 2-acyl-sn-glycero-3-phosphocholine + a fatty acid + H(+)</text>
        <dbReference type="Rhea" id="RHEA:18689"/>
        <dbReference type="ChEBI" id="CHEBI:15377"/>
        <dbReference type="ChEBI" id="CHEBI:15378"/>
        <dbReference type="ChEBI" id="CHEBI:28868"/>
        <dbReference type="ChEBI" id="CHEBI:57643"/>
        <dbReference type="ChEBI" id="CHEBI:57875"/>
        <dbReference type="EC" id="3.1.1.32"/>
    </reaction>
</comment>
<keyword evidence="21" id="KW-1185">Reference proteome</keyword>
<gene>
    <name evidence="20" type="ORF">JK635_07000</name>
</gene>
<keyword evidence="12" id="KW-0732">Signal</keyword>
<evidence type="ECO:0000256" key="19">
    <source>
        <dbReference type="ARBA" id="ARBA00032375"/>
    </source>
</evidence>
<accession>A0ABS1TNW9</accession>
<name>A0ABS1TNW9_9BACI</name>
<organism evidence="20 21">
    <name type="scientific">Neobacillus paridis</name>
    <dbReference type="NCBI Taxonomy" id="2803862"/>
    <lineage>
        <taxon>Bacteria</taxon>
        <taxon>Bacillati</taxon>
        <taxon>Bacillota</taxon>
        <taxon>Bacilli</taxon>
        <taxon>Bacillales</taxon>
        <taxon>Bacillaceae</taxon>
        <taxon>Neobacillus</taxon>
    </lineage>
</organism>
<dbReference type="InterPro" id="IPR036541">
    <property type="entry name" value="PLipase_A1_sf"/>
</dbReference>
<feature type="non-terminal residue" evidence="20">
    <location>
        <position position="149"/>
    </location>
</feature>
<evidence type="ECO:0000256" key="13">
    <source>
        <dbReference type="ARBA" id="ARBA00022801"/>
    </source>
</evidence>
<dbReference type="InterPro" id="IPR003187">
    <property type="entry name" value="PLipase_A1"/>
</dbReference>
<evidence type="ECO:0000256" key="15">
    <source>
        <dbReference type="ARBA" id="ARBA00022963"/>
    </source>
</evidence>
<protein>
    <recommendedName>
        <fullName evidence="19">Phosphatidylcholine 1-acylhydrolase</fullName>
        <ecNumber evidence="7">3.1.1.32</ecNumber>
        <ecNumber evidence="8">3.1.1.4</ecNumber>
    </recommendedName>
</protein>
<comment type="caution">
    <text evidence="20">The sequence shown here is derived from an EMBL/GenBank/DDBJ whole genome shotgun (WGS) entry which is preliminary data.</text>
</comment>
<keyword evidence="13" id="KW-0378">Hydrolase</keyword>
<evidence type="ECO:0000256" key="3">
    <source>
        <dbReference type="ARBA" id="ARBA00001913"/>
    </source>
</evidence>
<dbReference type="Gene3D" id="2.40.230.10">
    <property type="entry name" value="Phospholipase A1"/>
    <property type="match status" value="1"/>
</dbReference>
<comment type="catalytic activity">
    <reaction evidence="2">
        <text>a 1,2-diacyl-sn-glycero-3-phosphocholine + H2O = a 1-acyl-sn-glycero-3-phosphocholine + a fatty acid + H(+)</text>
        <dbReference type="Rhea" id="RHEA:15801"/>
        <dbReference type="ChEBI" id="CHEBI:15377"/>
        <dbReference type="ChEBI" id="CHEBI:15378"/>
        <dbReference type="ChEBI" id="CHEBI:28868"/>
        <dbReference type="ChEBI" id="CHEBI:57643"/>
        <dbReference type="ChEBI" id="CHEBI:58168"/>
        <dbReference type="EC" id="3.1.1.4"/>
    </reaction>
</comment>
<evidence type="ECO:0000256" key="9">
    <source>
        <dbReference type="ARBA" id="ARBA00022452"/>
    </source>
</evidence>
<dbReference type="PANTHER" id="PTHR40457">
    <property type="entry name" value="PHOSPHOLIPASE A1"/>
    <property type="match status" value="1"/>
</dbReference>
<comment type="subcellular location">
    <subcellularLocation>
        <location evidence="4">Cell outer membrane</location>
        <topology evidence="4">Multi-pass membrane protein</topology>
    </subcellularLocation>
</comment>
<comment type="subunit">
    <text evidence="6">Homodimer; dimerization is reversible, and the dimeric form is the active one.</text>
</comment>
<evidence type="ECO:0000313" key="20">
    <source>
        <dbReference type="EMBL" id="MBL4951956.1"/>
    </source>
</evidence>
<evidence type="ECO:0000256" key="7">
    <source>
        <dbReference type="ARBA" id="ARBA00013179"/>
    </source>
</evidence>
<evidence type="ECO:0000256" key="12">
    <source>
        <dbReference type="ARBA" id="ARBA00022729"/>
    </source>
</evidence>
<comment type="cofactor">
    <cofactor evidence="3">
        <name>Ca(2+)</name>
        <dbReference type="ChEBI" id="CHEBI:29108"/>
    </cofactor>
</comment>
<dbReference type="SUPFAM" id="SSF56931">
    <property type="entry name" value="Outer membrane phospholipase A (OMPLA)"/>
    <property type="match status" value="1"/>
</dbReference>
<evidence type="ECO:0000256" key="5">
    <source>
        <dbReference type="ARBA" id="ARBA00010525"/>
    </source>
</evidence>
<evidence type="ECO:0000256" key="10">
    <source>
        <dbReference type="ARBA" id="ARBA00022692"/>
    </source>
</evidence>
<dbReference type="Pfam" id="PF02253">
    <property type="entry name" value="PLA1"/>
    <property type="match status" value="1"/>
</dbReference>
<keyword evidence="11" id="KW-0479">Metal-binding</keyword>
<dbReference type="PANTHER" id="PTHR40457:SF1">
    <property type="entry name" value="PHOSPHOLIPASE A1"/>
    <property type="match status" value="1"/>
</dbReference>
<evidence type="ECO:0000256" key="4">
    <source>
        <dbReference type="ARBA" id="ARBA00004571"/>
    </source>
</evidence>
<proteinExistence type="inferred from homology"/>
<evidence type="ECO:0000256" key="14">
    <source>
        <dbReference type="ARBA" id="ARBA00022837"/>
    </source>
</evidence>
<keyword evidence="15" id="KW-0442">Lipid degradation</keyword>
<evidence type="ECO:0000256" key="17">
    <source>
        <dbReference type="ARBA" id="ARBA00023136"/>
    </source>
</evidence>
<evidence type="ECO:0000256" key="16">
    <source>
        <dbReference type="ARBA" id="ARBA00023098"/>
    </source>
</evidence>